<sequence length="95" mass="10392">MNAELVCKLVQVRSAALERRFSLGVMATTQQTFPDPRPVDLPTGFNAWLLDCSPVSGCKVCQANWRQLRAAEDDGDTGKAARHATEIRDHASGVH</sequence>
<name>A0A4Y3VU85_9ACTN</name>
<proteinExistence type="predicted"/>
<keyword evidence="3" id="KW-1185">Reference proteome</keyword>
<dbReference type="EMBL" id="BJND01000077">
    <property type="protein sequence ID" value="GEC09645.1"/>
    <property type="molecule type" value="Genomic_DNA"/>
</dbReference>
<dbReference type="Proteomes" id="UP000317881">
    <property type="component" value="Unassembled WGS sequence"/>
</dbReference>
<reference evidence="2 3" key="1">
    <citation type="submission" date="2019-06" db="EMBL/GenBank/DDBJ databases">
        <title>Whole genome shotgun sequence of Streptomyces spinoverrucosus NBRC 14228.</title>
        <authorList>
            <person name="Hosoyama A."/>
            <person name="Uohara A."/>
            <person name="Ohji S."/>
            <person name="Ichikawa N."/>
        </authorList>
    </citation>
    <scope>NUCLEOTIDE SEQUENCE [LARGE SCALE GENOMIC DNA]</scope>
    <source>
        <strain evidence="2 3">NBRC 14228</strain>
    </source>
</reference>
<evidence type="ECO:0000313" key="3">
    <source>
        <dbReference type="Proteomes" id="UP000317881"/>
    </source>
</evidence>
<protein>
    <submittedName>
        <fullName evidence="2">Uncharacterized protein</fullName>
    </submittedName>
</protein>
<organism evidence="2 3">
    <name type="scientific">Streptomyces spinoverrucosus</name>
    <dbReference type="NCBI Taxonomy" id="284043"/>
    <lineage>
        <taxon>Bacteria</taxon>
        <taxon>Bacillati</taxon>
        <taxon>Actinomycetota</taxon>
        <taxon>Actinomycetes</taxon>
        <taxon>Kitasatosporales</taxon>
        <taxon>Streptomycetaceae</taxon>
        <taxon>Streptomyces</taxon>
    </lineage>
</organism>
<evidence type="ECO:0000256" key="1">
    <source>
        <dbReference type="SAM" id="MobiDB-lite"/>
    </source>
</evidence>
<comment type="caution">
    <text evidence="2">The sequence shown here is derived from an EMBL/GenBank/DDBJ whole genome shotgun (WGS) entry which is preliminary data.</text>
</comment>
<evidence type="ECO:0000313" key="2">
    <source>
        <dbReference type="EMBL" id="GEC09645.1"/>
    </source>
</evidence>
<gene>
    <name evidence="2" type="ORF">SSP24_73000</name>
</gene>
<accession>A0A4Y3VU85</accession>
<feature type="region of interest" description="Disordered" evidence="1">
    <location>
        <begin position="72"/>
        <end position="95"/>
    </location>
</feature>
<dbReference type="AlphaFoldDB" id="A0A4Y3VU85"/>